<evidence type="ECO:0000259" key="2">
    <source>
        <dbReference type="Pfam" id="PF13635"/>
    </source>
</evidence>
<sequence>MILPRYPRQNILADLKQQKMVFIGGPRQVGKTTFAKQIGLNNPVYTYLNWDNRDDRKKIISYTFQPDSKLIIFDEIHKYRSWKNYVKGLYDKEKEKYNIIVTGSARLDVYRRGGDSLMGRYHYYRLHPFSMREAIGLPPALEIFKPLQFLDQGIAGDELFNTLLKFGGFPEPFIAKDETTLRRFHNERLERLVKEDIRDLETIRDLGSLQVLVELLPEKVGSVFSLNALREDLQVAHKTVSLWADILEKFYYHFRIYTFSSSAIKSLRKEPKLYLWDWSQVENPSARLENMVASHLLKTIHWLYDSQGFKAELFFLRDREGREVDFLVTVDKKPWFSVEVKQNNKDVSSHLKYFGQKLKIPFQYQIVGGMDTEDYIRDGIRVLGAAKFLSGLV</sequence>
<dbReference type="InterPro" id="IPR025420">
    <property type="entry name" value="DUF4143"/>
</dbReference>
<evidence type="ECO:0000259" key="1">
    <source>
        <dbReference type="Pfam" id="PF13173"/>
    </source>
</evidence>
<dbReference type="InterPro" id="IPR041682">
    <property type="entry name" value="AAA_14"/>
</dbReference>
<dbReference type="InterPro" id="IPR027417">
    <property type="entry name" value="P-loop_NTPase"/>
</dbReference>
<comment type="caution">
    <text evidence="3">The sequence shown here is derived from an EMBL/GenBank/DDBJ whole genome shotgun (WGS) entry which is preliminary data.</text>
</comment>
<dbReference type="Pfam" id="PF13635">
    <property type="entry name" value="DUF4143"/>
    <property type="match status" value="1"/>
</dbReference>
<dbReference type="EMBL" id="LBXR01000002">
    <property type="protein sequence ID" value="KKR35384.1"/>
    <property type="molecule type" value="Genomic_DNA"/>
</dbReference>
<dbReference type="Proteomes" id="UP000034855">
    <property type="component" value="Unassembled WGS sequence"/>
</dbReference>
<dbReference type="PANTHER" id="PTHR43566">
    <property type="entry name" value="CONSERVED PROTEIN"/>
    <property type="match status" value="1"/>
</dbReference>
<dbReference type="SUPFAM" id="SSF52540">
    <property type="entry name" value="P-loop containing nucleoside triphosphate hydrolases"/>
    <property type="match status" value="1"/>
</dbReference>
<dbReference type="PANTHER" id="PTHR43566:SF1">
    <property type="entry name" value="AAA+ ATPASE DOMAIN-CONTAINING PROTEIN"/>
    <property type="match status" value="1"/>
</dbReference>
<feature type="domain" description="AAA" evidence="1">
    <location>
        <begin position="18"/>
        <end position="134"/>
    </location>
</feature>
<dbReference type="AlphaFoldDB" id="A0A0G0Q4T5"/>
<protein>
    <recommendedName>
        <fullName evidence="5">AAA family ATPase</fullName>
    </recommendedName>
</protein>
<evidence type="ECO:0000313" key="3">
    <source>
        <dbReference type="EMBL" id="KKR35384.1"/>
    </source>
</evidence>
<gene>
    <name evidence="3" type="ORF">UT67_C0002G0008</name>
</gene>
<evidence type="ECO:0008006" key="5">
    <source>
        <dbReference type="Google" id="ProtNLM"/>
    </source>
</evidence>
<accession>A0A0G0Q4T5</accession>
<name>A0A0G0Q4T5_9BACT</name>
<organism evidence="3 4">
    <name type="scientific">Candidatus Magasanikbacteria bacterium GW2011_GWA2_40_10</name>
    <dbReference type="NCBI Taxonomy" id="1619037"/>
    <lineage>
        <taxon>Bacteria</taxon>
        <taxon>Candidatus Magasanikiibacteriota</taxon>
    </lineage>
</organism>
<reference evidence="3 4" key="1">
    <citation type="journal article" date="2015" name="Nature">
        <title>rRNA introns, odd ribosomes, and small enigmatic genomes across a large radiation of phyla.</title>
        <authorList>
            <person name="Brown C.T."/>
            <person name="Hug L.A."/>
            <person name="Thomas B.C."/>
            <person name="Sharon I."/>
            <person name="Castelle C.J."/>
            <person name="Singh A."/>
            <person name="Wilkins M.J."/>
            <person name="Williams K.H."/>
            <person name="Banfield J.F."/>
        </authorList>
    </citation>
    <scope>NUCLEOTIDE SEQUENCE [LARGE SCALE GENOMIC DNA]</scope>
</reference>
<proteinExistence type="predicted"/>
<dbReference type="PATRIC" id="fig|1619037.3.peg.63"/>
<evidence type="ECO:0000313" key="4">
    <source>
        <dbReference type="Proteomes" id="UP000034855"/>
    </source>
</evidence>
<feature type="domain" description="DUF4143" evidence="2">
    <location>
        <begin position="195"/>
        <end position="342"/>
    </location>
</feature>
<dbReference type="Pfam" id="PF13173">
    <property type="entry name" value="AAA_14"/>
    <property type="match status" value="1"/>
</dbReference>